<comment type="caution">
    <text evidence="1">The sequence shown here is derived from an EMBL/GenBank/DDBJ whole genome shotgun (WGS) entry which is preliminary data.</text>
</comment>
<proteinExistence type="predicted"/>
<keyword evidence="2" id="KW-1185">Reference proteome</keyword>
<protein>
    <recommendedName>
        <fullName evidence="3">Ferritin-like domain-containing protein</fullName>
    </recommendedName>
</protein>
<organism evidence="1 2">
    <name type="scientific">Paenibacillus terreus</name>
    <dbReference type="NCBI Taxonomy" id="1387834"/>
    <lineage>
        <taxon>Bacteria</taxon>
        <taxon>Bacillati</taxon>
        <taxon>Bacillota</taxon>
        <taxon>Bacilli</taxon>
        <taxon>Bacillales</taxon>
        <taxon>Paenibacillaceae</taxon>
        <taxon>Paenibacillus</taxon>
    </lineage>
</organism>
<evidence type="ECO:0008006" key="3">
    <source>
        <dbReference type="Google" id="ProtNLM"/>
    </source>
</evidence>
<dbReference type="Proteomes" id="UP001580407">
    <property type="component" value="Unassembled WGS sequence"/>
</dbReference>
<dbReference type="RefSeq" id="WP_375528872.1">
    <property type="nucleotide sequence ID" value="NZ_JBHILM010000064.1"/>
</dbReference>
<reference evidence="1 2" key="1">
    <citation type="submission" date="2024-09" db="EMBL/GenBank/DDBJ databases">
        <authorList>
            <person name="Ruan L."/>
        </authorList>
    </citation>
    <scope>NUCLEOTIDE SEQUENCE [LARGE SCALE GENOMIC DNA]</scope>
    <source>
        <strain evidence="1 2">D33</strain>
    </source>
</reference>
<gene>
    <name evidence="1" type="ORF">ACE3NQ_30375</name>
</gene>
<sequence>MQQNQTQGQGQQQQLVMTVPPQVITTKDHLYLKDQLSWELVAMKKCSHFASECSDPEIAQSIEQAGQMHQRHYNLLLKHLQNDNSAEMEWVQQLQQ</sequence>
<name>A0ABV5BIF7_9BACL</name>
<dbReference type="EMBL" id="JBHILM010000064">
    <property type="protein sequence ID" value="MFB5685219.1"/>
    <property type="molecule type" value="Genomic_DNA"/>
</dbReference>
<accession>A0ABV5BIF7</accession>
<evidence type="ECO:0000313" key="1">
    <source>
        <dbReference type="EMBL" id="MFB5685219.1"/>
    </source>
</evidence>
<evidence type="ECO:0000313" key="2">
    <source>
        <dbReference type="Proteomes" id="UP001580407"/>
    </source>
</evidence>